<dbReference type="SUPFAM" id="SSF143437">
    <property type="entry name" value="THUMP domain-like"/>
    <property type="match status" value="1"/>
</dbReference>
<dbReference type="PANTHER" id="PTHR13452:SF10">
    <property type="entry name" value="THUMP DOMAIN-CONTAINING PROTEIN 1"/>
    <property type="match status" value="1"/>
</dbReference>
<dbReference type="CDD" id="cd11717">
    <property type="entry name" value="THUMP_THUMPD1_like"/>
    <property type="match status" value="1"/>
</dbReference>
<evidence type="ECO:0000313" key="3">
    <source>
        <dbReference type="Proteomes" id="UP001165063"/>
    </source>
</evidence>
<comment type="caution">
    <text evidence="2">The sequence shown here is derived from an EMBL/GenBank/DDBJ whole genome shotgun (WGS) entry which is preliminary data.</text>
</comment>
<gene>
    <name evidence="2" type="ORF">Amon01_000148700</name>
</gene>
<protein>
    <submittedName>
        <fullName evidence="2">Unnamed protein product</fullName>
    </submittedName>
</protein>
<dbReference type="OrthoDB" id="367221at2759"/>
<dbReference type="InterPro" id="IPR040183">
    <property type="entry name" value="THUMPD1-like"/>
</dbReference>
<reference evidence="2" key="1">
    <citation type="submission" date="2023-04" db="EMBL/GenBank/DDBJ databases">
        <title>Ambrosiozyma monospora NBRC 1965.</title>
        <authorList>
            <person name="Ichikawa N."/>
            <person name="Sato H."/>
            <person name="Tonouchi N."/>
        </authorList>
    </citation>
    <scope>NUCLEOTIDE SEQUENCE</scope>
    <source>
        <strain evidence="2">NBRC 1965</strain>
    </source>
</reference>
<evidence type="ECO:0000313" key="2">
    <source>
        <dbReference type="EMBL" id="GMG20773.1"/>
    </source>
</evidence>
<feature type="compositionally biased region" description="Basic residues" evidence="1">
    <location>
        <begin position="1"/>
        <end position="18"/>
    </location>
</feature>
<dbReference type="GO" id="GO:0006400">
    <property type="term" value="P:tRNA modification"/>
    <property type="evidence" value="ECO:0007669"/>
    <property type="project" value="InterPro"/>
</dbReference>
<dbReference type="Proteomes" id="UP001165063">
    <property type="component" value="Unassembled WGS sequence"/>
</dbReference>
<dbReference type="AlphaFoldDB" id="A0A9W6YNF7"/>
<sequence length="326" mass="37137">MGKRSFKSHGGSKAKRFKGGAMVEPGQVGIYSSCNRHKEQQAAKELRMIYKDKLNEYYGDELEALKESKDNEDDDNGEELSVEDSIKKELEELKSENKDSQQKDILLELPIGAESLTFFKTRKPIVPSEFVTKICESYYESKEKTSRFIQKMYPIDQSCTATIPEFKKMAQNVLEGKFESGQTYNIGLVKRNFTVIERDTFTEMLAELLPGCGLRYKGADKIIIIYCFKSNIGMSVIDNNLYERLCRFNLQQIYDKVNGLIKEKDEPEKDTEKDDASIAATKAEKDSETKELPSLEEAEAVKPVETGEADGSEHHSEHTENKIEKQ</sequence>
<accession>A0A9W6YNF7</accession>
<dbReference type="Gene3D" id="3.30.2300.10">
    <property type="entry name" value="THUMP superfamily"/>
    <property type="match status" value="1"/>
</dbReference>
<keyword evidence="3" id="KW-1185">Reference proteome</keyword>
<name>A0A9W6YNF7_AMBMO</name>
<feature type="region of interest" description="Disordered" evidence="1">
    <location>
        <begin position="265"/>
        <end position="326"/>
    </location>
</feature>
<evidence type="ECO:0000256" key="1">
    <source>
        <dbReference type="SAM" id="MobiDB-lite"/>
    </source>
</evidence>
<feature type="region of interest" description="Disordered" evidence="1">
    <location>
        <begin position="1"/>
        <end position="20"/>
    </location>
</feature>
<dbReference type="GO" id="GO:0003723">
    <property type="term" value="F:RNA binding"/>
    <property type="evidence" value="ECO:0007669"/>
    <property type="project" value="InterPro"/>
</dbReference>
<feature type="compositionally biased region" description="Basic and acidic residues" evidence="1">
    <location>
        <begin position="265"/>
        <end position="293"/>
    </location>
</feature>
<dbReference type="EMBL" id="BSXU01000464">
    <property type="protein sequence ID" value="GMG20773.1"/>
    <property type="molecule type" value="Genomic_DNA"/>
</dbReference>
<proteinExistence type="predicted"/>
<organism evidence="2 3">
    <name type="scientific">Ambrosiozyma monospora</name>
    <name type="common">Yeast</name>
    <name type="synonym">Endomycopsis monosporus</name>
    <dbReference type="NCBI Taxonomy" id="43982"/>
    <lineage>
        <taxon>Eukaryota</taxon>
        <taxon>Fungi</taxon>
        <taxon>Dikarya</taxon>
        <taxon>Ascomycota</taxon>
        <taxon>Saccharomycotina</taxon>
        <taxon>Pichiomycetes</taxon>
        <taxon>Pichiales</taxon>
        <taxon>Pichiaceae</taxon>
        <taxon>Ambrosiozyma</taxon>
    </lineage>
</organism>
<dbReference type="PANTHER" id="PTHR13452">
    <property type="entry name" value="THUMP DOMAIN CONTAINING PROTEIN 1-RELATED"/>
    <property type="match status" value="1"/>
</dbReference>
<feature type="compositionally biased region" description="Basic and acidic residues" evidence="1">
    <location>
        <begin position="311"/>
        <end position="326"/>
    </location>
</feature>